<dbReference type="RefSeq" id="XP_009495691.1">
    <property type="nucleotide sequence ID" value="XM_009497416.1"/>
</dbReference>
<proteinExistence type="predicted"/>
<keyword evidence="3" id="KW-1185">Reference proteome</keyword>
<organism evidence="2">
    <name type="scientific">Fonticula alba</name>
    <name type="common">Slime mold</name>
    <dbReference type="NCBI Taxonomy" id="691883"/>
    <lineage>
        <taxon>Eukaryota</taxon>
        <taxon>Rotosphaerida</taxon>
        <taxon>Fonticulaceae</taxon>
        <taxon>Fonticula</taxon>
    </lineage>
</organism>
<gene>
    <name evidence="2" type="ORF">H696_03547</name>
</gene>
<evidence type="ECO:0000313" key="2">
    <source>
        <dbReference type="EMBL" id="KCV70085.1"/>
    </source>
</evidence>
<accession>A0A058Z754</accession>
<evidence type="ECO:0000256" key="1">
    <source>
        <dbReference type="SAM" id="MobiDB-lite"/>
    </source>
</evidence>
<sequence length="698" mass="69268">MMATPNGPSPVPAFFRDAPQRTPLDAVGAAAPAVGEFLAPAAGSPAAAFDSASLAVVVFPSDSRVAGHLFEARTLCGSLSALWTQRPRAGDRTSAVPGSDLVCDTCSQACVTLPGVDAGGGADAPPAPGRFLSEPGLGVTAVPEAPARAISDPTPDTGSPGAGLALSPLLDDIFSTANRLALSFEPDEIAALSHVFLQLGRELDGSDTVSTTLCPTDLSNSSVAERPIVLKPQRSYVHHRHAAAAVVALGTRRATGYGPGPLSGASSSPALQSLPTISLHLGGAGPSASAASASASASAASSTPAGSLPSSSFPAITVDPQSPGLGSASSSPALGPIAQATGGQSPTASIPGALSTSGSSSSLVVPGLSSGSSPLSTTAPVGAPAAGATSGGPGRAAYPSLGLAPLSISSLPGFSGSHPSISNLSTPRSSALSGGSSPLLASFSSVELLPPLSGPMSLVVAKCGPVAVAVVACHSALPTPVGADAVPGPGGRPGAGGVSLAKSCASSPDHLHDAFRRLLLHRLAIPAAQVFAAQWHADVLRAVSAGLPDERLADDTPLHFRDFHADISLLLGRAAGLNAFRFPLIRPIPLLLPSGFRRVSWFPVDDVLDSLSALSLEADYFDRQVTGVGGAPAAGSAPRLRFSHRCQCAALTEAIDAGLASAPRPPPPEAATDEDAHLLALSGGSHRSMSTCSFTTAI</sequence>
<dbReference type="GeneID" id="20528272"/>
<feature type="region of interest" description="Disordered" evidence="1">
    <location>
        <begin position="299"/>
        <end position="392"/>
    </location>
</feature>
<evidence type="ECO:0000313" key="3">
    <source>
        <dbReference type="Proteomes" id="UP000030693"/>
    </source>
</evidence>
<dbReference type="Proteomes" id="UP000030693">
    <property type="component" value="Unassembled WGS sequence"/>
</dbReference>
<feature type="compositionally biased region" description="Low complexity" evidence="1">
    <location>
        <begin position="299"/>
        <end position="312"/>
    </location>
</feature>
<protein>
    <submittedName>
        <fullName evidence="2">Uncharacterized protein</fullName>
    </submittedName>
</protein>
<reference evidence="2" key="1">
    <citation type="submission" date="2013-04" db="EMBL/GenBank/DDBJ databases">
        <title>The Genome Sequence of Fonticula alba ATCC 38817.</title>
        <authorList>
            <consortium name="The Broad Institute Genomics Platform"/>
            <person name="Russ C."/>
            <person name="Cuomo C."/>
            <person name="Burger G."/>
            <person name="Gray M.W."/>
            <person name="Holland P.W.H."/>
            <person name="King N."/>
            <person name="Lang F.B.F."/>
            <person name="Roger A.J."/>
            <person name="Ruiz-Trillo I."/>
            <person name="Brown M."/>
            <person name="Walker B."/>
            <person name="Young S."/>
            <person name="Zeng Q."/>
            <person name="Gargeya S."/>
            <person name="Fitzgerald M."/>
            <person name="Haas B."/>
            <person name="Abouelleil A."/>
            <person name="Allen A.W."/>
            <person name="Alvarado L."/>
            <person name="Arachchi H.M."/>
            <person name="Berlin A.M."/>
            <person name="Chapman S.B."/>
            <person name="Gainer-Dewar J."/>
            <person name="Goldberg J."/>
            <person name="Griggs A."/>
            <person name="Gujja S."/>
            <person name="Hansen M."/>
            <person name="Howarth C."/>
            <person name="Imamovic A."/>
            <person name="Ireland A."/>
            <person name="Larimer J."/>
            <person name="McCowan C."/>
            <person name="Murphy C."/>
            <person name="Pearson M."/>
            <person name="Poon T.W."/>
            <person name="Priest M."/>
            <person name="Roberts A."/>
            <person name="Saif S."/>
            <person name="Shea T."/>
            <person name="Sisk P."/>
            <person name="Sykes S."/>
            <person name="Wortman J."/>
            <person name="Nusbaum C."/>
            <person name="Birren B."/>
        </authorList>
    </citation>
    <scope>NUCLEOTIDE SEQUENCE [LARGE SCALE GENOMIC DNA]</scope>
    <source>
        <strain evidence="2">ATCC 38817</strain>
    </source>
</reference>
<name>A0A058Z754_FONAL</name>
<dbReference type="EMBL" id="KB932205">
    <property type="protein sequence ID" value="KCV70085.1"/>
    <property type="molecule type" value="Genomic_DNA"/>
</dbReference>
<feature type="compositionally biased region" description="Low complexity" evidence="1">
    <location>
        <begin position="351"/>
        <end position="388"/>
    </location>
</feature>
<dbReference type="AlphaFoldDB" id="A0A058Z754"/>
<feature type="compositionally biased region" description="Low complexity" evidence="1">
    <location>
        <begin position="322"/>
        <end position="336"/>
    </location>
</feature>